<evidence type="ECO:0000256" key="1">
    <source>
        <dbReference type="SAM" id="Phobius"/>
    </source>
</evidence>
<organism evidence="2 3">
    <name type="scientific">Aspergillus pseudotamarii</name>
    <dbReference type="NCBI Taxonomy" id="132259"/>
    <lineage>
        <taxon>Eukaryota</taxon>
        <taxon>Fungi</taxon>
        <taxon>Dikarya</taxon>
        <taxon>Ascomycota</taxon>
        <taxon>Pezizomycotina</taxon>
        <taxon>Eurotiomycetes</taxon>
        <taxon>Eurotiomycetidae</taxon>
        <taxon>Eurotiales</taxon>
        <taxon>Aspergillaceae</taxon>
        <taxon>Aspergillus</taxon>
        <taxon>Aspergillus subgen. Circumdati</taxon>
    </lineage>
</organism>
<feature type="transmembrane region" description="Helical" evidence="1">
    <location>
        <begin position="60"/>
        <end position="81"/>
    </location>
</feature>
<evidence type="ECO:0000313" key="3">
    <source>
        <dbReference type="Proteomes" id="UP000325672"/>
    </source>
</evidence>
<evidence type="ECO:0000313" key="2">
    <source>
        <dbReference type="EMBL" id="KAE8135545.1"/>
    </source>
</evidence>
<reference evidence="2 3" key="1">
    <citation type="submission" date="2019-04" db="EMBL/GenBank/DDBJ databases">
        <title>Friends and foes A comparative genomics study of 23 Aspergillus species from section Flavi.</title>
        <authorList>
            <consortium name="DOE Joint Genome Institute"/>
            <person name="Kjaerbolling I."/>
            <person name="Vesth T."/>
            <person name="Frisvad J.C."/>
            <person name="Nybo J.L."/>
            <person name="Theobald S."/>
            <person name="Kildgaard S."/>
            <person name="Isbrandt T."/>
            <person name="Kuo A."/>
            <person name="Sato A."/>
            <person name="Lyhne E.K."/>
            <person name="Kogle M.E."/>
            <person name="Wiebenga A."/>
            <person name="Kun R.S."/>
            <person name="Lubbers R.J."/>
            <person name="Makela M.R."/>
            <person name="Barry K."/>
            <person name="Chovatia M."/>
            <person name="Clum A."/>
            <person name="Daum C."/>
            <person name="Haridas S."/>
            <person name="He G."/>
            <person name="LaButti K."/>
            <person name="Lipzen A."/>
            <person name="Mondo S."/>
            <person name="Riley R."/>
            <person name="Salamov A."/>
            <person name="Simmons B.A."/>
            <person name="Magnuson J.K."/>
            <person name="Henrissat B."/>
            <person name="Mortensen U.H."/>
            <person name="Larsen T.O."/>
            <person name="Devries R.P."/>
            <person name="Grigoriev I.V."/>
            <person name="Machida M."/>
            <person name="Baker S.E."/>
            <person name="Andersen M.R."/>
        </authorList>
    </citation>
    <scope>NUCLEOTIDE SEQUENCE [LARGE SCALE GENOMIC DNA]</scope>
    <source>
        <strain evidence="2 3">CBS 117625</strain>
    </source>
</reference>
<dbReference type="GeneID" id="43639296"/>
<protein>
    <submittedName>
        <fullName evidence="2">Uncharacterized protein</fullName>
    </submittedName>
</protein>
<keyword evidence="3" id="KW-1185">Reference proteome</keyword>
<dbReference type="EMBL" id="ML743592">
    <property type="protein sequence ID" value="KAE8135545.1"/>
    <property type="molecule type" value="Genomic_DNA"/>
</dbReference>
<accession>A0A5N6SLV7</accession>
<sequence>MTLGSIHTVRKCGIVFPRLVTQQILTVPWIIMDFTNEQKSNKKKIVRQILLQKFINVNEFGLISCRLIFEEILVLLLYFWIFSVSL</sequence>
<dbReference type="AlphaFoldDB" id="A0A5N6SLV7"/>
<dbReference type="RefSeq" id="XP_031911608.1">
    <property type="nucleotide sequence ID" value="XM_032055086.1"/>
</dbReference>
<keyword evidence="1" id="KW-0812">Transmembrane</keyword>
<keyword evidence="1" id="KW-0472">Membrane</keyword>
<keyword evidence="1" id="KW-1133">Transmembrane helix</keyword>
<gene>
    <name evidence="2" type="ORF">BDV38DRAFT_252113</name>
</gene>
<dbReference type="Proteomes" id="UP000325672">
    <property type="component" value="Unassembled WGS sequence"/>
</dbReference>
<name>A0A5N6SLV7_ASPPS</name>
<proteinExistence type="predicted"/>